<dbReference type="GO" id="GO:0005737">
    <property type="term" value="C:cytoplasm"/>
    <property type="evidence" value="ECO:0007669"/>
    <property type="project" value="GOC"/>
</dbReference>
<feature type="compositionally biased region" description="Basic residues" evidence="1">
    <location>
        <begin position="68"/>
        <end position="77"/>
    </location>
</feature>
<accession>A0AAV4HSH3</accession>
<dbReference type="InterPro" id="IPR036322">
    <property type="entry name" value="WD40_repeat_dom_sf"/>
</dbReference>
<evidence type="ECO:0000256" key="1">
    <source>
        <dbReference type="SAM" id="MobiDB-lite"/>
    </source>
</evidence>
<evidence type="ECO:0000313" key="3">
    <source>
        <dbReference type="Proteomes" id="UP000762676"/>
    </source>
</evidence>
<dbReference type="SUPFAM" id="SSF50978">
    <property type="entry name" value="WD40 repeat-like"/>
    <property type="match status" value="1"/>
</dbReference>
<dbReference type="Proteomes" id="UP000762676">
    <property type="component" value="Unassembled WGS sequence"/>
</dbReference>
<name>A0AAV4HSH3_9GAST</name>
<dbReference type="GO" id="GO:0032527">
    <property type="term" value="P:protein exit from endoplasmic reticulum"/>
    <property type="evidence" value="ECO:0007669"/>
    <property type="project" value="TreeGrafter"/>
</dbReference>
<dbReference type="PANTHER" id="PTHR23287:SF16">
    <property type="entry name" value="TECTONIN BETA-PROPELLER REPEAT-CONTAINING PROTEIN 2"/>
    <property type="match status" value="1"/>
</dbReference>
<dbReference type="Gene3D" id="2.130.10.10">
    <property type="entry name" value="YVTN repeat-like/Quinoprotein amine dehydrogenase"/>
    <property type="match status" value="1"/>
</dbReference>
<dbReference type="EMBL" id="BMAT01005807">
    <property type="protein sequence ID" value="GFR99993.1"/>
    <property type="molecule type" value="Genomic_DNA"/>
</dbReference>
<gene>
    <name evidence="2" type="ORF">ElyMa_002805200</name>
</gene>
<evidence type="ECO:0000313" key="2">
    <source>
        <dbReference type="EMBL" id="GFR99993.1"/>
    </source>
</evidence>
<keyword evidence="3" id="KW-1185">Reference proteome</keyword>
<proteinExistence type="predicted"/>
<organism evidence="2 3">
    <name type="scientific">Elysia marginata</name>
    <dbReference type="NCBI Taxonomy" id="1093978"/>
    <lineage>
        <taxon>Eukaryota</taxon>
        <taxon>Metazoa</taxon>
        <taxon>Spiralia</taxon>
        <taxon>Lophotrochozoa</taxon>
        <taxon>Mollusca</taxon>
        <taxon>Gastropoda</taxon>
        <taxon>Heterobranchia</taxon>
        <taxon>Euthyneura</taxon>
        <taxon>Panpulmonata</taxon>
        <taxon>Sacoglossa</taxon>
        <taxon>Placobranchoidea</taxon>
        <taxon>Plakobranchidae</taxon>
        <taxon>Elysia</taxon>
    </lineage>
</organism>
<dbReference type="InterPro" id="IPR015943">
    <property type="entry name" value="WD40/YVTN_repeat-like_dom_sf"/>
</dbReference>
<comment type="caution">
    <text evidence="2">The sequence shown here is derived from an EMBL/GenBank/DDBJ whole genome shotgun (WGS) entry which is preliminary data.</text>
</comment>
<reference evidence="2 3" key="1">
    <citation type="journal article" date="2021" name="Elife">
        <title>Chloroplast acquisition without the gene transfer in kleptoplastic sea slugs, Plakobranchus ocellatus.</title>
        <authorList>
            <person name="Maeda T."/>
            <person name="Takahashi S."/>
            <person name="Yoshida T."/>
            <person name="Shimamura S."/>
            <person name="Takaki Y."/>
            <person name="Nagai Y."/>
            <person name="Toyoda A."/>
            <person name="Suzuki Y."/>
            <person name="Arimoto A."/>
            <person name="Ishii H."/>
            <person name="Satoh N."/>
            <person name="Nishiyama T."/>
            <person name="Hasebe M."/>
            <person name="Maruyama T."/>
            <person name="Minagawa J."/>
            <person name="Obokata J."/>
            <person name="Shigenobu S."/>
        </authorList>
    </citation>
    <scope>NUCLEOTIDE SEQUENCE [LARGE SCALE GENOMIC DNA]</scope>
</reference>
<dbReference type="PANTHER" id="PTHR23287">
    <property type="entry name" value="RUBY-EYE2-LIKE PROTEIN"/>
    <property type="match status" value="1"/>
</dbReference>
<protein>
    <submittedName>
        <fullName evidence="2">WD repeat-containing protein</fullName>
    </submittedName>
</protein>
<feature type="compositionally biased region" description="Basic residues" evidence="1">
    <location>
        <begin position="101"/>
        <end position="114"/>
    </location>
</feature>
<sequence>MRGTDQSDGSSSEPFVIKSGVKQGCALAPTLVFCLAILGSCDTLSVCLSRVYIFSSGSTGACLTSHAPARRSHRKKKKEEEEEEEEEEEKKKKKKEEEERRRRRRGKRRRSRRRRRVQLPRLIRVFRMAAADLKEQVYPKDSEFRDESEVESQPDEFREFERLDSLLSQLPKRAQHGILKSCDLVLTCIDANKKFIVLGTNIGITFFYSRRDKTMQRLKATNQGAVITAVRMHDGVDDLVAVGSASGEVTIFCLPGLISVQKKQIQKFEVQDLHEHYITCLEWSTNGMKLFSGDKIGQVVVTEIDFYQGMSKSCRLLIEHSTEITQMDYQNRMLLVSTRQRSFVVRLDRNSETVQIGTKERKM</sequence>
<dbReference type="AlphaFoldDB" id="A0AAV4HSH3"/>
<feature type="region of interest" description="Disordered" evidence="1">
    <location>
        <begin position="62"/>
        <end position="114"/>
    </location>
</feature>